<dbReference type="GO" id="GO:0000785">
    <property type="term" value="C:chromatin"/>
    <property type="evidence" value="ECO:0007669"/>
    <property type="project" value="TreeGrafter"/>
</dbReference>
<comment type="subcellular location">
    <subcellularLocation>
        <location evidence="1">Nucleus</location>
    </subcellularLocation>
</comment>
<dbReference type="SMART" id="SM00298">
    <property type="entry name" value="CHROMO"/>
    <property type="match status" value="1"/>
</dbReference>
<dbReference type="SUPFAM" id="SSF52540">
    <property type="entry name" value="P-loop containing nucleoside triphosphate hydrolases"/>
    <property type="match status" value="1"/>
</dbReference>
<dbReference type="InterPro" id="IPR000953">
    <property type="entry name" value="Chromo/chromo_shadow_dom"/>
</dbReference>
<gene>
    <name evidence="7" type="ORF">PROFUN_15595</name>
</gene>
<evidence type="ECO:0000256" key="2">
    <source>
        <dbReference type="ARBA" id="ARBA00022741"/>
    </source>
</evidence>
<evidence type="ECO:0000259" key="6">
    <source>
        <dbReference type="PROSITE" id="PS50013"/>
    </source>
</evidence>
<dbReference type="SUPFAM" id="SSF54160">
    <property type="entry name" value="Chromo domain-like"/>
    <property type="match status" value="1"/>
</dbReference>
<dbReference type="GO" id="GO:0140658">
    <property type="term" value="F:ATP-dependent chromatin remodeler activity"/>
    <property type="evidence" value="ECO:0007669"/>
    <property type="project" value="TreeGrafter"/>
</dbReference>
<comment type="caution">
    <text evidence="7">The sequence shown here is derived from an EMBL/GenBank/DDBJ whole genome shotgun (WGS) entry which is preliminary data.</text>
</comment>
<dbReference type="GO" id="GO:0005524">
    <property type="term" value="F:ATP binding"/>
    <property type="evidence" value="ECO:0007669"/>
    <property type="project" value="UniProtKB-KW"/>
</dbReference>
<dbReference type="GO" id="GO:0005634">
    <property type="term" value="C:nucleus"/>
    <property type="evidence" value="ECO:0007669"/>
    <property type="project" value="UniProtKB-SubCell"/>
</dbReference>
<dbReference type="InterPro" id="IPR027417">
    <property type="entry name" value="P-loop_NTPase"/>
</dbReference>
<dbReference type="PROSITE" id="PS50013">
    <property type="entry name" value="CHROMO_2"/>
    <property type="match status" value="1"/>
</dbReference>
<dbReference type="GO" id="GO:0016887">
    <property type="term" value="F:ATP hydrolysis activity"/>
    <property type="evidence" value="ECO:0007669"/>
    <property type="project" value="TreeGrafter"/>
</dbReference>
<feature type="region of interest" description="Disordered" evidence="5">
    <location>
        <begin position="365"/>
        <end position="395"/>
    </location>
</feature>
<dbReference type="GO" id="GO:0003677">
    <property type="term" value="F:DNA binding"/>
    <property type="evidence" value="ECO:0007669"/>
    <property type="project" value="TreeGrafter"/>
</dbReference>
<evidence type="ECO:0000256" key="5">
    <source>
        <dbReference type="SAM" id="MobiDB-lite"/>
    </source>
</evidence>
<proteinExistence type="predicted"/>
<dbReference type="InterPro" id="IPR023780">
    <property type="entry name" value="Chromo_domain"/>
</dbReference>
<keyword evidence="8" id="KW-1185">Reference proteome</keyword>
<dbReference type="Pfam" id="PF00176">
    <property type="entry name" value="SNF2-rel_dom"/>
    <property type="match status" value="1"/>
</dbReference>
<name>A0A2P6MV57_9EUKA</name>
<evidence type="ECO:0000313" key="7">
    <source>
        <dbReference type="EMBL" id="PRP75589.1"/>
    </source>
</evidence>
<evidence type="ECO:0000256" key="4">
    <source>
        <dbReference type="ARBA" id="ARBA00023242"/>
    </source>
</evidence>
<dbReference type="PANTHER" id="PTHR45623">
    <property type="entry name" value="CHROMODOMAIN-HELICASE-DNA-BINDING PROTEIN 3-RELATED-RELATED"/>
    <property type="match status" value="1"/>
</dbReference>
<dbReference type="InParanoid" id="A0A2P6MV57"/>
<protein>
    <recommendedName>
        <fullName evidence="6">Chromo domain-containing protein</fullName>
    </recommendedName>
</protein>
<dbReference type="STRING" id="1890364.A0A2P6MV57"/>
<sequence length="426" mass="47266">MDFKAALEGETLLWNALESLQGFGGVKKRKNVDVVMEIHRKTLNVYLQPDRIIGHRAEGEKDQYLVKLQQLPSADCTWEAPEDIPDCSLHVAEYDERNTIVVRDTPSPRPHFEPISNMGDWFHGELRDYQLDGVNWLTHNWCYQLNGILADEVGLGKTIQTIATLATLTKTFNCQGPFMVLVPLFTIGNGESEFERWTPGMNVVTHTGYSTVSKKASNHPYLFAKDFSARLTLSIALHPRPLKPIEHSRTTSIESQTVTSLVSPALSSAIAAAIWEECASSRRLVRCGSSISQPRRSCTMTLTFSGTKERFWEIGQTGLCCEIQFDRIGGRDAANLVNHDNLLLIEIGKVREAEDPQSIDMATVSSPITFKPTPPDGQTHRGNTAPVAPQPPTRELTKENCFVPSIGWGISLDSVWTSGTRGSVVC</sequence>
<dbReference type="InterPro" id="IPR000330">
    <property type="entry name" value="SNF2_N"/>
</dbReference>
<dbReference type="Proteomes" id="UP000241769">
    <property type="component" value="Unassembled WGS sequence"/>
</dbReference>
<dbReference type="Pfam" id="PF00385">
    <property type="entry name" value="Chromo"/>
    <property type="match status" value="1"/>
</dbReference>
<dbReference type="AlphaFoldDB" id="A0A2P6MV57"/>
<dbReference type="EMBL" id="MDYQ01000374">
    <property type="protein sequence ID" value="PRP75589.1"/>
    <property type="molecule type" value="Genomic_DNA"/>
</dbReference>
<keyword evidence="2" id="KW-0547">Nucleotide-binding</keyword>
<keyword evidence="3" id="KW-0067">ATP-binding</keyword>
<evidence type="ECO:0000313" key="8">
    <source>
        <dbReference type="Proteomes" id="UP000241769"/>
    </source>
</evidence>
<organism evidence="7 8">
    <name type="scientific">Planoprotostelium fungivorum</name>
    <dbReference type="NCBI Taxonomy" id="1890364"/>
    <lineage>
        <taxon>Eukaryota</taxon>
        <taxon>Amoebozoa</taxon>
        <taxon>Evosea</taxon>
        <taxon>Variosea</taxon>
        <taxon>Cavosteliida</taxon>
        <taxon>Cavosteliaceae</taxon>
        <taxon>Planoprotostelium</taxon>
    </lineage>
</organism>
<evidence type="ECO:0000256" key="1">
    <source>
        <dbReference type="ARBA" id="ARBA00004123"/>
    </source>
</evidence>
<dbReference type="GO" id="GO:0003682">
    <property type="term" value="F:chromatin binding"/>
    <property type="evidence" value="ECO:0007669"/>
    <property type="project" value="TreeGrafter"/>
</dbReference>
<feature type="domain" description="Chromo" evidence="6">
    <location>
        <begin position="47"/>
        <end position="106"/>
    </location>
</feature>
<dbReference type="InterPro" id="IPR038718">
    <property type="entry name" value="SNF2-like_sf"/>
</dbReference>
<accession>A0A2P6MV57</accession>
<keyword evidence="4" id="KW-0539">Nucleus</keyword>
<dbReference type="Gene3D" id="2.40.50.40">
    <property type="match status" value="1"/>
</dbReference>
<dbReference type="InterPro" id="IPR016197">
    <property type="entry name" value="Chromo-like_dom_sf"/>
</dbReference>
<dbReference type="GO" id="GO:0042393">
    <property type="term" value="F:histone binding"/>
    <property type="evidence" value="ECO:0007669"/>
    <property type="project" value="TreeGrafter"/>
</dbReference>
<dbReference type="OrthoDB" id="5857104at2759"/>
<evidence type="ECO:0000256" key="3">
    <source>
        <dbReference type="ARBA" id="ARBA00022840"/>
    </source>
</evidence>
<reference evidence="7 8" key="1">
    <citation type="journal article" date="2018" name="Genome Biol. Evol.">
        <title>Multiple Roots of Fruiting Body Formation in Amoebozoa.</title>
        <authorList>
            <person name="Hillmann F."/>
            <person name="Forbes G."/>
            <person name="Novohradska S."/>
            <person name="Ferling I."/>
            <person name="Riege K."/>
            <person name="Groth M."/>
            <person name="Westermann M."/>
            <person name="Marz M."/>
            <person name="Spaller T."/>
            <person name="Winckler T."/>
            <person name="Schaap P."/>
            <person name="Glockner G."/>
        </authorList>
    </citation>
    <scope>NUCLEOTIDE SEQUENCE [LARGE SCALE GENOMIC DNA]</scope>
    <source>
        <strain evidence="7 8">Jena</strain>
    </source>
</reference>
<dbReference type="Gene3D" id="3.40.50.10810">
    <property type="entry name" value="Tandem AAA-ATPase domain"/>
    <property type="match status" value="1"/>
</dbReference>